<keyword evidence="4 9" id="KW-0479">Metal-binding</keyword>
<evidence type="ECO:0000256" key="7">
    <source>
        <dbReference type="ARBA" id="ARBA00023211"/>
    </source>
</evidence>
<evidence type="ECO:0000313" key="13">
    <source>
        <dbReference type="Proteomes" id="UP000318571"/>
    </source>
</evidence>
<comment type="subcellular location">
    <subcellularLocation>
        <location evidence="9">Nucleus</location>
    </subcellularLocation>
</comment>
<sequence>MDTMNGPRTIMDFFQRPSGLKCPICGDAFPKLADLNRHLDLNMCQPSPTPEEELFDDSDPDPDLHDLVVLTPPPKHHHTLSPSPSSSPLKASPTLSKFPNRFGTSLEALGPIQRTSPSSSKARNKAHRFSPLSQISSPKKVPRALFLMESPPHVPLTQSKKQDPAHVPYYLVNFECILKGVIEETDDRDLLDETELGWIQDFQRLEINAKKLYVRLFGRKFGWLTANNIRYEEIANLSQALKDLRDVRFLDSGADLADLESILKLVPAPEIRLLCKEFKIVAQGTQKADFIQALLKHSRRKSFFLSSNGNSMEKILRRKASQMVGECFKLVDEVRKVFLRVLSLYSLTNWWDERENEKGQPQQLTTLLLMNQGKMVFPPYKIIRQRKIFESRSDLLAFEEACVIEARMSEAFDKKDWLIAEDIYHEALAMFKATLDQSEYQAKAEKLPVFLRKFTRGAILVYVLTKSVEVLERNKKHDQAVKLIQTLLEQDTYLPDYRGHWYERLVLDLDQHLKQPLESIRQVMNGLNDANVREARKLSLFQRVEKICGAKKNTKLLPHLKTAQARSDWLNLAEAPKVEIQGRLMPKDNLPGAKTVFLFEHADQRLLCSVEEYVREYYKTLGFSQGLHGEGAVVNTICALLFWDILYDLDIPDAFRSPSQPVPLDFNTDDFYLARKPQIDDRLDDLLHWTDLELNDWVQERWEQSHGVISLVNWDLFHNVEHILGLIHCFKRDQLHGICDRLIKKHRYTRSGYPDLTLWNPETKTVEIVEVKGPNDRLSNKQILWLDYLNSLGVKAVVCHVVAVGGKKLSSSPFKITRGSPQKAPTPSLSSTSPQTIGKKRMESHHRSDASRSKKRKSNTLIDSDDDFVP</sequence>
<keyword evidence="5 9" id="KW-0378">Hydrolase</keyword>
<evidence type="ECO:0000256" key="4">
    <source>
        <dbReference type="ARBA" id="ARBA00022723"/>
    </source>
</evidence>
<dbReference type="InterPro" id="IPR014883">
    <property type="entry name" value="VRR_NUC"/>
</dbReference>
<evidence type="ECO:0000256" key="8">
    <source>
        <dbReference type="PROSITE-ProRule" id="PRU00042"/>
    </source>
</evidence>
<evidence type="ECO:0000256" key="10">
    <source>
        <dbReference type="SAM" id="MobiDB-lite"/>
    </source>
</evidence>
<keyword evidence="6 9" id="KW-0460">Magnesium</keyword>
<dbReference type="GO" id="GO:0008409">
    <property type="term" value="F:5'-3' exonuclease activity"/>
    <property type="evidence" value="ECO:0007669"/>
    <property type="project" value="TreeGrafter"/>
</dbReference>
<evidence type="ECO:0000313" key="12">
    <source>
        <dbReference type="EMBL" id="TRY67681.1"/>
    </source>
</evidence>
<organism evidence="12 13">
    <name type="scientific">Tigriopus californicus</name>
    <name type="common">Marine copepod</name>
    <dbReference type="NCBI Taxonomy" id="6832"/>
    <lineage>
        <taxon>Eukaryota</taxon>
        <taxon>Metazoa</taxon>
        <taxon>Ecdysozoa</taxon>
        <taxon>Arthropoda</taxon>
        <taxon>Crustacea</taxon>
        <taxon>Multicrustacea</taxon>
        <taxon>Hexanauplia</taxon>
        <taxon>Copepoda</taxon>
        <taxon>Harpacticoida</taxon>
        <taxon>Harpacticidae</taxon>
        <taxon>Tigriopus</taxon>
    </lineage>
</organism>
<evidence type="ECO:0000256" key="9">
    <source>
        <dbReference type="RuleBase" id="RU365033"/>
    </source>
</evidence>
<feature type="domain" description="C2H2-type" evidence="11">
    <location>
        <begin position="20"/>
        <end position="48"/>
    </location>
</feature>
<evidence type="ECO:0000256" key="1">
    <source>
        <dbReference type="ARBA" id="ARBA00000983"/>
    </source>
</evidence>
<feature type="region of interest" description="Disordered" evidence="10">
    <location>
        <begin position="813"/>
        <end position="870"/>
    </location>
</feature>
<dbReference type="Pfam" id="PF21170">
    <property type="entry name" value="FAN1_TPR"/>
    <property type="match status" value="1"/>
</dbReference>
<comment type="similarity">
    <text evidence="2 9">Belongs to the FAN1 family.</text>
</comment>
<comment type="catalytic activity">
    <reaction evidence="1 9">
        <text>Hydrolytically removes 5'-nucleotides successively from the 3'-hydroxy termini of 3'-hydroxy-terminated oligonucleotides.</text>
        <dbReference type="EC" id="3.1.4.1"/>
    </reaction>
</comment>
<keyword evidence="9" id="KW-0539">Nucleus</keyword>
<dbReference type="OrthoDB" id="76364at2759"/>
<evidence type="ECO:0000256" key="3">
    <source>
        <dbReference type="ARBA" id="ARBA00022722"/>
    </source>
</evidence>
<keyword evidence="9" id="KW-0234">DNA repair</keyword>
<dbReference type="InterPro" id="IPR049126">
    <property type="entry name" value="FAN1-like_TPR"/>
</dbReference>
<accession>A0A553NQG0</accession>
<keyword evidence="3 9" id="KW-0540">Nuclease</keyword>
<dbReference type="EMBL" id="VCGU01000011">
    <property type="protein sequence ID" value="TRY67681.1"/>
    <property type="molecule type" value="Genomic_DNA"/>
</dbReference>
<feature type="compositionally biased region" description="Low complexity" evidence="10">
    <location>
        <begin position="80"/>
        <end position="97"/>
    </location>
</feature>
<dbReference type="GO" id="GO:0070336">
    <property type="term" value="F:flap-structured DNA binding"/>
    <property type="evidence" value="ECO:0007669"/>
    <property type="project" value="TreeGrafter"/>
</dbReference>
<dbReference type="Gene3D" id="3.40.1350.10">
    <property type="match status" value="1"/>
</dbReference>
<comment type="caution">
    <text evidence="12">The sequence shown here is derived from an EMBL/GenBank/DDBJ whole genome shotgun (WGS) entry which is preliminary data.</text>
</comment>
<dbReference type="InterPro" id="IPR013087">
    <property type="entry name" value="Znf_C2H2_type"/>
</dbReference>
<keyword evidence="8" id="KW-0862">Zinc</keyword>
<dbReference type="PANTHER" id="PTHR15749:SF4">
    <property type="entry name" value="FANCONI-ASSOCIATED NUCLEASE 1"/>
    <property type="match status" value="1"/>
</dbReference>
<keyword evidence="7 9" id="KW-0464">Manganese</keyword>
<dbReference type="Pfam" id="PF21315">
    <property type="entry name" value="FAN1_HTH"/>
    <property type="match status" value="1"/>
</dbReference>
<feature type="region of interest" description="Disordered" evidence="10">
    <location>
        <begin position="45"/>
        <end position="130"/>
    </location>
</feature>
<dbReference type="InterPro" id="IPR033315">
    <property type="entry name" value="Fan1-like"/>
</dbReference>
<dbReference type="AlphaFoldDB" id="A0A553NQG0"/>
<proteinExistence type="inferred from homology"/>
<dbReference type="EC" id="3.1.4.1" evidence="9"/>
<reference evidence="12 13" key="1">
    <citation type="journal article" date="2018" name="Nat. Ecol. Evol.">
        <title>Genomic signatures of mitonuclear coevolution across populations of Tigriopus californicus.</title>
        <authorList>
            <person name="Barreto F.S."/>
            <person name="Watson E.T."/>
            <person name="Lima T.G."/>
            <person name="Willett C.S."/>
            <person name="Edmands S."/>
            <person name="Li W."/>
            <person name="Burton R.S."/>
        </authorList>
    </citation>
    <scope>NUCLEOTIDE SEQUENCE [LARGE SCALE GENOMIC DNA]</scope>
    <source>
        <strain evidence="12 13">San Diego</strain>
    </source>
</reference>
<keyword evidence="8" id="KW-0863">Zinc-finger</keyword>
<comment type="cofactor">
    <cofactor evidence="9">
        <name>Mg(2+)</name>
        <dbReference type="ChEBI" id="CHEBI:18420"/>
    </cofactor>
    <cofactor evidence="9">
        <name>Mn(2+)</name>
        <dbReference type="ChEBI" id="CHEBI:29035"/>
    </cofactor>
</comment>
<dbReference type="GO" id="GO:0017108">
    <property type="term" value="F:5'-flap endonuclease activity"/>
    <property type="evidence" value="ECO:0007669"/>
    <property type="project" value="TreeGrafter"/>
</dbReference>
<dbReference type="Pfam" id="PF08774">
    <property type="entry name" value="VRR_NUC"/>
    <property type="match status" value="1"/>
</dbReference>
<feature type="compositionally biased region" description="Low complexity" evidence="10">
    <location>
        <begin position="825"/>
        <end position="836"/>
    </location>
</feature>
<dbReference type="InterPro" id="IPR011856">
    <property type="entry name" value="tRNA_endonuc-like_dom_sf"/>
</dbReference>
<dbReference type="InterPro" id="IPR049132">
    <property type="entry name" value="FAN1-like_euk"/>
</dbReference>
<protein>
    <recommendedName>
        <fullName evidence="9">Fanconi-associated nuclease</fullName>
        <ecNumber evidence="9">3.1.4.1</ecNumber>
    </recommendedName>
</protein>
<dbReference type="Proteomes" id="UP000318571">
    <property type="component" value="Chromosome 4"/>
</dbReference>
<dbReference type="STRING" id="6832.A0A553NQG0"/>
<gene>
    <name evidence="12" type="ORF">TCAL_02942</name>
</gene>
<evidence type="ECO:0000259" key="11">
    <source>
        <dbReference type="PROSITE" id="PS50157"/>
    </source>
</evidence>
<dbReference type="GO" id="GO:0036297">
    <property type="term" value="P:interstrand cross-link repair"/>
    <property type="evidence" value="ECO:0007669"/>
    <property type="project" value="InterPro"/>
</dbReference>
<dbReference type="CDD" id="cd22326">
    <property type="entry name" value="FAN1-like"/>
    <property type="match status" value="1"/>
</dbReference>
<dbReference type="GO" id="GO:0005634">
    <property type="term" value="C:nucleus"/>
    <property type="evidence" value="ECO:0007669"/>
    <property type="project" value="UniProtKB-SubCell"/>
</dbReference>
<dbReference type="PROSITE" id="PS50157">
    <property type="entry name" value="ZINC_FINGER_C2H2_2"/>
    <property type="match status" value="1"/>
</dbReference>
<name>A0A553NQG0_TIGCA</name>
<dbReference type="InterPro" id="IPR049125">
    <property type="entry name" value="FAN1-like_WH"/>
</dbReference>
<dbReference type="OMA" id="ECRVESM"/>
<dbReference type="GO" id="GO:0008270">
    <property type="term" value="F:zinc ion binding"/>
    <property type="evidence" value="ECO:0007669"/>
    <property type="project" value="UniProtKB-KW"/>
</dbReference>
<keyword evidence="13" id="KW-1185">Reference proteome</keyword>
<feature type="compositionally biased region" description="Acidic residues" evidence="10">
    <location>
        <begin position="50"/>
        <end position="61"/>
    </location>
</feature>
<comment type="function">
    <text evidence="9">Nuclease required for the repair of DNA interstrand cross-links (ICL). Acts as a 5'-3' exonuclease that anchors at a cut end of DNA and cleaves DNA successively at every third nucleotide, allowing to excise an ICL from one strand through flanking incisions.</text>
</comment>
<dbReference type="PANTHER" id="PTHR15749">
    <property type="entry name" value="FANCONI-ASSOCIATED NUCLEASE 1"/>
    <property type="match status" value="1"/>
</dbReference>
<dbReference type="GO" id="GO:0004528">
    <property type="term" value="F:phosphodiesterase I activity"/>
    <property type="evidence" value="ECO:0007669"/>
    <property type="project" value="UniProtKB-EC"/>
</dbReference>
<keyword evidence="9" id="KW-0227">DNA damage</keyword>
<dbReference type="SMART" id="SM00990">
    <property type="entry name" value="VRR_NUC"/>
    <property type="match status" value="1"/>
</dbReference>
<evidence type="ECO:0000256" key="5">
    <source>
        <dbReference type="ARBA" id="ARBA00022801"/>
    </source>
</evidence>
<evidence type="ECO:0000256" key="6">
    <source>
        <dbReference type="ARBA" id="ARBA00022842"/>
    </source>
</evidence>
<evidence type="ECO:0000256" key="2">
    <source>
        <dbReference type="ARBA" id="ARBA00005533"/>
    </source>
</evidence>